<sequence length="287" mass="33373">MTKKTTWGYFLQVEPILWFEYLCHKFEKQDVLRIARKYVDEVRNNYIPPLPPHKSQEESIPSNTYCARHAECLFSSQTNTSANSSKTNTRNKQGRGGKRISTSFEEDTSSVTKSEFPDKCIDWFNYETNVCAISGYHPFGVYQPRIFCAKTVPQKLLNDRFCNWYVEDERIVLEKDGWIAISQPENVREILVCPHPGKGYEGLPIPEGVRPINHKNNKELAVDLDFWTWIFETFVSSYLVGEICENTEHTPVELFALNFGSWEALETRNKQAKECLATYMYISHVLR</sequence>
<gene>
    <name evidence="2" type="ORF">RhiirC2_869561</name>
</gene>
<dbReference type="VEuPathDB" id="FungiDB:RhiirFUN_000126"/>
<dbReference type="AlphaFoldDB" id="A0A2N1MQG0"/>
<evidence type="ECO:0000313" key="3">
    <source>
        <dbReference type="Proteomes" id="UP000233469"/>
    </source>
</evidence>
<feature type="region of interest" description="Disordered" evidence="1">
    <location>
        <begin position="78"/>
        <end position="106"/>
    </location>
</feature>
<organism evidence="2 3">
    <name type="scientific">Rhizophagus irregularis</name>
    <dbReference type="NCBI Taxonomy" id="588596"/>
    <lineage>
        <taxon>Eukaryota</taxon>
        <taxon>Fungi</taxon>
        <taxon>Fungi incertae sedis</taxon>
        <taxon>Mucoromycota</taxon>
        <taxon>Glomeromycotina</taxon>
        <taxon>Glomeromycetes</taxon>
        <taxon>Glomerales</taxon>
        <taxon>Glomeraceae</taxon>
        <taxon>Rhizophagus</taxon>
    </lineage>
</organism>
<accession>A0A2N1MQG0</accession>
<reference evidence="2 3" key="1">
    <citation type="submission" date="2016-04" db="EMBL/GenBank/DDBJ databases">
        <title>Genome analyses suggest a sexual origin of heterokaryosis in a supposedly ancient asexual fungus.</title>
        <authorList>
            <person name="Ropars J."/>
            <person name="Sedzielewska K."/>
            <person name="Noel J."/>
            <person name="Charron P."/>
            <person name="Farinelli L."/>
            <person name="Marton T."/>
            <person name="Kruger M."/>
            <person name="Pelin A."/>
            <person name="Brachmann A."/>
            <person name="Corradi N."/>
        </authorList>
    </citation>
    <scope>NUCLEOTIDE SEQUENCE [LARGE SCALE GENOMIC DNA]</scope>
    <source>
        <strain evidence="2 3">C2</strain>
    </source>
</reference>
<feature type="compositionally biased region" description="Low complexity" evidence="1">
    <location>
        <begin position="78"/>
        <end position="91"/>
    </location>
</feature>
<dbReference type="Proteomes" id="UP000233469">
    <property type="component" value="Unassembled WGS sequence"/>
</dbReference>
<dbReference type="VEuPathDB" id="FungiDB:FUN_022686"/>
<proteinExistence type="predicted"/>
<comment type="caution">
    <text evidence="2">The sequence shown here is derived from an EMBL/GenBank/DDBJ whole genome shotgun (WGS) entry which is preliminary data.</text>
</comment>
<reference evidence="2 3" key="2">
    <citation type="submission" date="2017-10" db="EMBL/GenBank/DDBJ databases">
        <title>Extensive intraspecific genome diversity in a model arbuscular mycorrhizal fungus.</title>
        <authorList>
            <person name="Chen E.C.H."/>
            <person name="Morin E."/>
            <person name="Baudet D."/>
            <person name="Noel J."/>
            <person name="Ndikumana S."/>
            <person name="Charron P."/>
            <person name="St-Onge C."/>
            <person name="Giorgi J."/>
            <person name="Grigoriev I.V."/>
            <person name="Roux C."/>
            <person name="Martin F.M."/>
            <person name="Corradi N."/>
        </authorList>
    </citation>
    <scope>NUCLEOTIDE SEQUENCE [LARGE SCALE GENOMIC DNA]</scope>
    <source>
        <strain evidence="2 3">C2</strain>
    </source>
</reference>
<protein>
    <submittedName>
        <fullName evidence="2">Uncharacterized protein</fullName>
    </submittedName>
</protein>
<name>A0A2N1MQG0_9GLOM</name>
<dbReference type="EMBL" id="LLXL01001552">
    <property type="protein sequence ID" value="PKK63877.1"/>
    <property type="molecule type" value="Genomic_DNA"/>
</dbReference>
<evidence type="ECO:0000313" key="2">
    <source>
        <dbReference type="EMBL" id="PKK63877.1"/>
    </source>
</evidence>
<dbReference type="VEuPathDB" id="FungiDB:RhiirA1_400667"/>
<evidence type="ECO:0000256" key="1">
    <source>
        <dbReference type="SAM" id="MobiDB-lite"/>
    </source>
</evidence>